<comment type="similarity">
    <text evidence="1">Belongs to the prokaryotic molybdopterin-containing oxidoreductase family.</text>
</comment>
<organism evidence="6 7">
    <name type="scientific">Dictyobacter vulcani</name>
    <dbReference type="NCBI Taxonomy" id="2607529"/>
    <lineage>
        <taxon>Bacteria</taxon>
        <taxon>Bacillati</taxon>
        <taxon>Chloroflexota</taxon>
        <taxon>Ktedonobacteria</taxon>
        <taxon>Ktedonobacterales</taxon>
        <taxon>Dictyobacteraceae</taxon>
        <taxon>Dictyobacter</taxon>
    </lineage>
</organism>
<dbReference type="Pfam" id="PF01568">
    <property type="entry name" value="Molydop_binding"/>
    <property type="match status" value="1"/>
</dbReference>
<reference evidence="6 7" key="1">
    <citation type="submission" date="2019-10" db="EMBL/GenBank/DDBJ databases">
        <title>Dictyobacter vulcani sp. nov., within the class Ktedonobacteria, isolated from soil of volcanic Mt. Zao.</title>
        <authorList>
            <person name="Zheng Y."/>
            <person name="Wang C.M."/>
            <person name="Sakai Y."/>
            <person name="Abe K."/>
            <person name="Yokota A."/>
            <person name="Yabe S."/>
        </authorList>
    </citation>
    <scope>NUCLEOTIDE SEQUENCE [LARGE SCALE GENOMIC DNA]</scope>
    <source>
        <strain evidence="6 7">W12</strain>
    </source>
</reference>
<evidence type="ECO:0000256" key="4">
    <source>
        <dbReference type="ARBA" id="ARBA00023014"/>
    </source>
</evidence>
<dbReference type="Pfam" id="PF04879">
    <property type="entry name" value="Molybdop_Fe4S4"/>
    <property type="match status" value="1"/>
</dbReference>
<dbReference type="InterPro" id="IPR006656">
    <property type="entry name" value="Mopterin_OxRdtase"/>
</dbReference>
<dbReference type="Pfam" id="PF00384">
    <property type="entry name" value="Molybdopterin"/>
    <property type="match status" value="1"/>
</dbReference>
<dbReference type="EMBL" id="BKZW01000002">
    <property type="protein sequence ID" value="GER89546.1"/>
    <property type="molecule type" value="Genomic_DNA"/>
</dbReference>
<accession>A0A5J4KWG0</accession>
<dbReference type="AlphaFoldDB" id="A0A5J4KWG0"/>
<proteinExistence type="inferred from homology"/>
<dbReference type="Gene3D" id="3.40.50.740">
    <property type="match status" value="1"/>
</dbReference>
<evidence type="ECO:0000259" key="5">
    <source>
        <dbReference type="PROSITE" id="PS51669"/>
    </source>
</evidence>
<comment type="caution">
    <text evidence="6">The sequence shown here is derived from an EMBL/GenBank/DDBJ whole genome shotgun (WGS) entry which is preliminary data.</text>
</comment>
<feature type="domain" description="4Fe-4S Mo/W bis-MGD-type" evidence="5">
    <location>
        <begin position="4"/>
        <end position="62"/>
    </location>
</feature>
<keyword evidence="4" id="KW-0411">Iron-sulfur</keyword>
<dbReference type="InterPro" id="IPR009010">
    <property type="entry name" value="Asp_de-COase-like_dom_sf"/>
</dbReference>
<evidence type="ECO:0000313" key="7">
    <source>
        <dbReference type="Proteomes" id="UP000326912"/>
    </source>
</evidence>
<keyword evidence="7" id="KW-1185">Reference proteome</keyword>
<dbReference type="GO" id="GO:0051536">
    <property type="term" value="F:iron-sulfur cluster binding"/>
    <property type="evidence" value="ECO:0007669"/>
    <property type="project" value="UniProtKB-KW"/>
</dbReference>
<keyword evidence="2" id="KW-0479">Metal-binding</keyword>
<dbReference type="PANTHER" id="PTHR43742">
    <property type="entry name" value="TRIMETHYLAMINE-N-OXIDE REDUCTASE"/>
    <property type="match status" value="1"/>
</dbReference>
<dbReference type="InterPro" id="IPR006657">
    <property type="entry name" value="MoPterin_dinucl-bd_dom"/>
</dbReference>
<dbReference type="SMART" id="SM00926">
    <property type="entry name" value="Molybdop_Fe4S4"/>
    <property type="match status" value="1"/>
</dbReference>
<sequence>MVTKRQITTMCPMNCMPTQCGMTAEVEGNKLISIKGDQHNPDSQGFLCVRGRASAEIFENPKRLLHPLRRVGERGEDRWEQCSWDEAYTLIVNAIQQTQPERVGLWRGHGAGTTGPIGGTLISRFGRLAGYQNWVSAIVCWAMGGYGLGLTGALKTNTKQDMAANSRTIILWGATFASQPDLAPHLVAARKRGAHIIQIDTRRTEASSHADEVFLIPPGSDAALALAMAHSILQEGWHDQEFIAQHTHGFDAFKDHLQQYTPEWAAGITGIEPERIRELARHYATETPAVIVLGGSSMFKHQYGWEPARAIACLPALTGQFGIAGGGLGQRHGASPEGTALADVLADAVPAMPNEAAIPSHMTSITRALTSGQLDVLMLFGTNMLSSFADANELARGLAQVKLIVSYDIFMNATARQCADLILPGTAWLEDIGLKQTGTHIYLMERVLKPAGECRNLITILRQLAQRLHLDTFFPWQDEDDYVNALLSAQKTDSGESLTVAKLQRLGGYWQKNGLTHVAYQAHNFQTPSKKIEFWSERAQQAGLSPLPTYTQPAGAAYPLRFCQGRTLTAFHSFFDEGQALPTLAKANPEPELWIHPQDARQRAIANGTPILITNQRGQFAAKAHVTDDILQGVVWMRDGWAGINRVTSGDPIVSTTANNIVAGIPGGQAAYDAWVEVGSALAAD</sequence>
<dbReference type="GO" id="GO:0046872">
    <property type="term" value="F:metal ion binding"/>
    <property type="evidence" value="ECO:0007669"/>
    <property type="project" value="UniProtKB-KW"/>
</dbReference>
<gene>
    <name evidence="6" type="ORF">KDW_37080</name>
</gene>
<dbReference type="Gene3D" id="3.40.228.10">
    <property type="entry name" value="Dimethylsulfoxide Reductase, domain 2"/>
    <property type="match status" value="1"/>
</dbReference>
<dbReference type="InterPro" id="IPR050612">
    <property type="entry name" value="Prok_Mopterin_Oxidored"/>
</dbReference>
<dbReference type="PANTHER" id="PTHR43742:SF6">
    <property type="entry name" value="OXIDOREDUCTASE YYAE-RELATED"/>
    <property type="match status" value="1"/>
</dbReference>
<dbReference type="SUPFAM" id="SSF53706">
    <property type="entry name" value="Formate dehydrogenase/DMSO reductase, domains 1-3"/>
    <property type="match status" value="1"/>
</dbReference>
<evidence type="ECO:0000256" key="2">
    <source>
        <dbReference type="ARBA" id="ARBA00022723"/>
    </source>
</evidence>
<dbReference type="Gene3D" id="2.20.25.90">
    <property type="entry name" value="ADC-like domains"/>
    <property type="match status" value="1"/>
</dbReference>
<keyword evidence="3" id="KW-0408">Iron</keyword>
<dbReference type="GO" id="GO:0043546">
    <property type="term" value="F:molybdopterin cofactor binding"/>
    <property type="evidence" value="ECO:0007669"/>
    <property type="project" value="InterPro"/>
</dbReference>
<dbReference type="Gene3D" id="2.40.40.20">
    <property type="match status" value="1"/>
</dbReference>
<dbReference type="GO" id="GO:0016491">
    <property type="term" value="F:oxidoreductase activity"/>
    <property type="evidence" value="ECO:0007669"/>
    <property type="project" value="InterPro"/>
</dbReference>
<evidence type="ECO:0000256" key="1">
    <source>
        <dbReference type="ARBA" id="ARBA00010312"/>
    </source>
</evidence>
<dbReference type="SUPFAM" id="SSF50692">
    <property type="entry name" value="ADC-like"/>
    <property type="match status" value="1"/>
</dbReference>
<dbReference type="InterPro" id="IPR006963">
    <property type="entry name" value="Mopterin_OxRdtase_4Fe-4S_dom"/>
</dbReference>
<dbReference type="Gene3D" id="3.30.2070.10">
    <property type="entry name" value="Formate dehydrogenase/DMSO reductase"/>
    <property type="match status" value="1"/>
</dbReference>
<evidence type="ECO:0000313" key="6">
    <source>
        <dbReference type="EMBL" id="GER89546.1"/>
    </source>
</evidence>
<protein>
    <submittedName>
        <fullName evidence="6">Molybdopterin oxidoreductase</fullName>
    </submittedName>
</protein>
<dbReference type="Proteomes" id="UP000326912">
    <property type="component" value="Unassembled WGS sequence"/>
</dbReference>
<dbReference type="RefSeq" id="WP_151757426.1">
    <property type="nucleotide sequence ID" value="NZ_BKZW01000002.1"/>
</dbReference>
<name>A0A5J4KWG0_9CHLR</name>
<dbReference type="PROSITE" id="PS51669">
    <property type="entry name" value="4FE4S_MOW_BIS_MGD"/>
    <property type="match status" value="1"/>
</dbReference>
<evidence type="ECO:0000256" key="3">
    <source>
        <dbReference type="ARBA" id="ARBA00023004"/>
    </source>
</evidence>